<name>A0A927EYP0_9ACTN</name>
<keyword evidence="3" id="KW-1185">Reference proteome</keyword>
<dbReference type="Proteomes" id="UP000632289">
    <property type="component" value="Unassembled WGS sequence"/>
</dbReference>
<proteinExistence type="predicted"/>
<evidence type="ECO:0000256" key="1">
    <source>
        <dbReference type="SAM" id="MobiDB-lite"/>
    </source>
</evidence>
<organism evidence="2 3">
    <name type="scientific">Streptomyces chumphonensis</name>
    <dbReference type="NCBI Taxonomy" id="1214925"/>
    <lineage>
        <taxon>Bacteria</taxon>
        <taxon>Bacillati</taxon>
        <taxon>Actinomycetota</taxon>
        <taxon>Actinomycetes</taxon>
        <taxon>Kitasatosporales</taxon>
        <taxon>Streptomycetaceae</taxon>
        <taxon>Streptomyces</taxon>
    </lineage>
</organism>
<dbReference type="AlphaFoldDB" id="A0A927EYP0"/>
<sequence>MTTEHGPGKRGAMRDDAAKEALRGELRAGRSPRADESREAEPSGEDQPETDRAPGTTLTGGTPPGMGADDVELRNELARHLGISVYPAERDAVLRTLRGNNAPDRLVDLAARLPAGHTFGNVQDIMRALGLGTEQRRT</sequence>
<reference evidence="2" key="1">
    <citation type="submission" date="2020-09" db="EMBL/GenBank/DDBJ databases">
        <title>Secondary metabolite and genome analysis of marine Streptomyces chumphonensis KK1-2T.</title>
        <authorList>
            <person name="Phongsopitanun W."/>
            <person name="Kanchanasin P."/>
            <person name="Pittayakhajonwut P."/>
            <person name="Suwanborirux K."/>
            <person name="Tanasupawat S."/>
        </authorList>
    </citation>
    <scope>NUCLEOTIDE SEQUENCE</scope>
    <source>
        <strain evidence="2">KK1-2</strain>
    </source>
</reference>
<dbReference type="InterPro" id="IPR021527">
    <property type="entry name" value="DUF2795"/>
</dbReference>
<evidence type="ECO:0000313" key="3">
    <source>
        <dbReference type="Proteomes" id="UP000632289"/>
    </source>
</evidence>
<accession>A0A927EYP0</accession>
<gene>
    <name evidence="2" type="ORF">IF129_06255</name>
</gene>
<comment type="caution">
    <text evidence="2">The sequence shown here is derived from an EMBL/GenBank/DDBJ whole genome shotgun (WGS) entry which is preliminary data.</text>
</comment>
<dbReference type="Pfam" id="PF11387">
    <property type="entry name" value="DUF2795"/>
    <property type="match status" value="1"/>
</dbReference>
<feature type="compositionally biased region" description="Basic and acidic residues" evidence="1">
    <location>
        <begin position="12"/>
        <end position="41"/>
    </location>
</feature>
<dbReference type="RefSeq" id="WP_191208468.1">
    <property type="nucleotide sequence ID" value="NZ_BAABKL010000032.1"/>
</dbReference>
<dbReference type="EMBL" id="JACXYU010000002">
    <property type="protein sequence ID" value="MBD3931161.1"/>
    <property type="molecule type" value="Genomic_DNA"/>
</dbReference>
<feature type="region of interest" description="Disordered" evidence="1">
    <location>
        <begin position="1"/>
        <end position="71"/>
    </location>
</feature>
<protein>
    <submittedName>
        <fullName evidence="2">DUF2795 domain-containing protein</fullName>
    </submittedName>
</protein>
<evidence type="ECO:0000313" key="2">
    <source>
        <dbReference type="EMBL" id="MBD3931161.1"/>
    </source>
</evidence>